<keyword evidence="2" id="KW-0732">Signal</keyword>
<dbReference type="EMBL" id="JAANBB010000011">
    <property type="protein sequence ID" value="KAF7556558.1"/>
    <property type="molecule type" value="Genomic_DNA"/>
</dbReference>
<feature type="compositionally biased region" description="Gly residues" evidence="1">
    <location>
        <begin position="79"/>
        <end position="91"/>
    </location>
</feature>
<evidence type="ECO:0000313" key="3">
    <source>
        <dbReference type="EMBL" id="KAF7556558.1"/>
    </source>
</evidence>
<feature type="compositionally biased region" description="Low complexity" evidence="1">
    <location>
        <begin position="38"/>
        <end position="48"/>
    </location>
</feature>
<feature type="chain" id="PRO_5040494957" description="Hydrophobin" evidence="2">
    <location>
        <begin position="19"/>
        <end position="159"/>
    </location>
</feature>
<reference evidence="3" key="1">
    <citation type="submission" date="2020-03" db="EMBL/GenBank/DDBJ databases">
        <title>Draft Genome Sequence of Cylindrodendrum hubeiense.</title>
        <authorList>
            <person name="Buettner E."/>
            <person name="Kellner H."/>
        </authorList>
    </citation>
    <scope>NUCLEOTIDE SEQUENCE</scope>
    <source>
        <strain evidence="3">IHI 201604</strain>
    </source>
</reference>
<evidence type="ECO:0008006" key="5">
    <source>
        <dbReference type="Google" id="ProtNLM"/>
    </source>
</evidence>
<proteinExistence type="predicted"/>
<organism evidence="3 4">
    <name type="scientific">Cylindrodendrum hubeiense</name>
    <dbReference type="NCBI Taxonomy" id="595255"/>
    <lineage>
        <taxon>Eukaryota</taxon>
        <taxon>Fungi</taxon>
        <taxon>Dikarya</taxon>
        <taxon>Ascomycota</taxon>
        <taxon>Pezizomycotina</taxon>
        <taxon>Sordariomycetes</taxon>
        <taxon>Hypocreomycetidae</taxon>
        <taxon>Hypocreales</taxon>
        <taxon>Nectriaceae</taxon>
        <taxon>Cylindrodendrum</taxon>
    </lineage>
</organism>
<dbReference type="OrthoDB" id="3557221at2759"/>
<keyword evidence="4" id="KW-1185">Reference proteome</keyword>
<feature type="region of interest" description="Disordered" evidence="1">
    <location>
        <begin position="38"/>
        <end position="101"/>
    </location>
</feature>
<evidence type="ECO:0000256" key="2">
    <source>
        <dbReference type="SAM" id="SignalP"/>
    </source>
</evidence>
<feature type="signal peptide" evidence="2">
    <location>
        <begin position="1"/>
        <end position="18"/>
    </location>
</feature>
<comment type="caution">
    <text evidence="3">The sequence shown here is derived from an EMBL/GenBank/DDBJ whole genome shotgun (WGS) entry which is preliminary data.</text>
</comment>
<gene>
    <name evidence="3" type="ORF">G7Z17_g1361</name>
</gene>
<sequence length="159" mass="16601">MHFSAVFYGFAFWQLVMASPVAGPLPASEIDPRDLDLPALAPRADAPPVLEGRSVGRRTPTAMDIPFPRFPARNRDNNGGKGGGGGGGGKNNGNNKDCASTPSTSTQSNLCSAGNPYCCSSDGNGACQQTVICCNNNNGFQICIGDLDFNVPITINIYT</sequence>
<dbReference type="AlphaFoldDB" id="A0A9P5HG72"/>
<evidence type="ECO:0000256" key="1">
    <source>
        <dbReference type="SAM" id="MobiDB-lite"/>
    </source>
</evidence>
<protein>
    <recommendedName>
        <fullName evidence="5">Hydrophobin</fullName>
    </recommendedName>
</protein>
<dbReference type="Proteomes" id="UP000722485">
    <property type="component" value="Unassembled WGS sequence"/>
</dbReference>
<accession>A0A9P5HG72</accession>
<name>A0A9P5HG72_9HYPO</name>
<evidence type="ECO:0000313" key="4">
    <source>
        <dbReference type="Proteomes" id="UP000722485"/>
    </source>
</evidence>